<evidence type="ECO:0000256" key="6">
    <source>
        <dbReference type="SAM" id="Phobius"/>
    </source>
</evidence>
<comment type="subcellular location">
    <subcellularLocation>
        <location evidence="1">Cell membrane</location>
        <topology evidence="1">Multi-pass membrane protein</topology>
    </subcellularLocation>
</comment>
<dbReference type="GO" id="GO:0004713">
    <property type="term" value="F:protein tyrosine kinase activity"/>
    <property type="evidence" value="ECO:0007669"/>
    <property type="project" value="TreeGrafter"/>
</dbReference>
<evidence type="ECO:0000256" key="1">
    <source>
        <dbReference type="ARBA" id="ARBA00004651"/>
    </source>
</evidence>
<evidence type="ECO:0000256" key="4">
    <source>
        <dbReference type="ARBA" id="ARBA00022989"/>
    </source>
</evidence>
<organism evidence="8 9">
    <name type="scientific">Ralstonia thomasii</name>
    <dbReference type="NCBI Taxonomy" id="3058596"/>
    <lineage>
        <taxon>Bacteria</taxon>
        <taxon>Pseudomonadati</taxon>
        <taxon>Pseudomonadota</taxon>
        <taxon>Betaproteobacteria</taxon>
        <taxon>Burkholderiales</taxon>
        <taxon>Burkholderiaceae</taxon>
        <taxon>Ralstonia</taxon>
    </lineage>
</organism>
<name>A0AAD2BTA4_9RALS</name>
<evidence type="ECO:0000313" key="8">
    <source>
        <dbReference type="EMBL" id="CAJ0808359.1"/>
    </source>
</evidence>
<dbReference type="RefSeq" id="WP_012435028.1">
    <property type="nucleotide sequence ID" value="NZ_CATWDO010000020.1"/>
</dbReference>
<dbReference type="Pfam" id="PF02706">
    <property type="entry name" value="Wzz"/>
    <property type="match status" value="1"/>
</dbReference>
<sequence length="292" mass="32146">MSSSTALDHDPLTLDEVFSFLKRHAVKLAVGTLACAALGIGLAYVLPAEWEATAIVQVGQVQAPSSPYHPTQGPVLLETPARTVERLKADAFTDTLLGNLGLPIKSGTSRRADLIRNSFNARVLRTSELVEIRVRDFSQQDAQRTLLAVQNQLIRAHAALLQPTLDRYKSDYNLVSHHLADARQRLEQARKLTSVQKAANPGASTFAENVLLTSVLHETEVEISKLQLQLSELNEQMSPTRTFNTRTFSDATVSQRPVFPRRSAFLLAGAIFGLVITFAIALIRERQQTRAA</sequence>
<comment type="caution">
    <text evidence="8">The sequence shown here is derived from an EMBL/GenBank/DDBJ whole genome shotgun (WGS) entry which is preliminary data.</text>
</comment>
<accession>A0AAD2BTA4</accession>
<protein>
    <recommendedName>
        <fullName evidence="7">Polysaccharide chain length determinant N-terminal domain-containing protein</fullName>
    </recommendedName>
</protein>
<evidence type="ECO:0000256" key="3">
    <source>
        <dbReference type="ARBA" id="ARBA00022692"/>
    </source>
</evidence>
<dbReference type="InterPro" id="IPR003856">
    <property type="entry name" value="LPS_length_determ_N"/>
</dbReference>
<gene>
    <name evidence="8" type="ORF">R77560_04707</name>
</gene>
<evidence type="ECO:0000313" key="9">
    <source>
        <dbReference type="Proteomes" id="UP001189756"/>
    </source>
</evidence>
<feature type="domain" description="Polysaccharide chain length determinant N-terminal" evidence="7">
    <location>
        <begin position="12"/>
        <end position="63"/>
    </location>
</feature>
<reference evidence="8" key="1">
    <citation type="submission" date="2023-07" db="EMBL/GenBank/DDBJ databases">
        <authorList>
            <person name="Peeters C."/>
        </authorList>
    </citation>
    <scope>NUCLEOTIDE SEQUENCE</scope>
    <source>
        <strain evidence="8">R-77560</strain>
    </source>
</reference>
<keyword evidence="5 6" id="KW-0472">Membrane</keyword>
<dbReference type="EMBL" id="CATZAZ010000019">
    <property type="protein sequence ID" value="CAJ0808359.1"/>
    <property type="molecule type" value="Genomic_DNA"/>
</dbReference>
<dbReference type="PANTHER" id="PTHR32309">
    <property type="entry name" value="TYROSINE-PROTEIN KINASE"/>
    <property type="match status" value="1"/>
</dbReference>
<dbReference type="Proteomes" id="UP001189756">
    <property type="component" value="Unassembled WGS sequence"/>
</dbReference>
<keyword evidence="2" id="KW-1003">Cell membrane</keyword>
<keyword evidence="4 6" id="KW-1133">Transmembrane helix</keyword>
<evidence type="ECO:0000259" key="7">
    <source>
        <dbReference type="Pfam" id="PF02706"/>
    </source>
</evidence>
<evidence type="ECO:0000256" key="2">
    <source>
        <dbReference type="ARBA" id="ARBA00022475"/>
    </source>
</evidence>
<dbReference type="GO" id="GO:0005886">
    <property type="term" value="C:plasma membrane"/>
    <property type="evidence" value="ECO:0007669"/>
    <property type="project" value="UniProtKB-SubCell"/>
</dbReference>
<dbReference type="InterPro" id="IPR050445">
    <property type="entry name" value="Bact_polysacc_biosynth/exp"/>
</dbReference>
<feature type="transmembrane region" description="Helical" evidence="6">
    <location>
        <begin position="264"/>
        <end position="283"/>
    </location>
</feature>
<proteinExistence type="predicted"/>
<keyword evidence="3 6" id="KW-0812">Transmembrane</keyword>
<evidence type="ECO:0000256" key="5">
    <source>
        <dbReference type="ARBA" id="ARBA00023136"/>
    </source>
</evidence>
<dbReference type="PANTHER" id="PTHR32309:SF13">
    <property type="entry name" value="FERRIC ENTEROBACTIN TRANSPORT PROTEIN FEPE"/>
    <property type="match status" value="1"/>
</dbReference>
<dbReference type="AlphaFoldDB" id="A0AAD2BTA4"/>